<evidence type="ECO:0000256" key="5">
    <source>
        <dbReference type="ARBA" id="ARBA00023239"/>
    </source>
</evidence>
<keyword evidence="3" id="KW-1133">Transmembrane helix</keyword>
<evidence type="ECO:0000256" key="3">
    <source>
        <dbReference type="ARBA" id="ARBA00022989"/>
    </source>
</evidence>
<evidence type="ECO:0000256" key="1">
    <source>
        <dbReference type="ARBA" id="ARBA00022475"/>
    </source>
</evidence>
<evidence type="ECO:0000256" key="4">
    <source>
        <dbReference type="ARBA" id="ARBA00023136"/>
    </source>
</evidence>
<keyword evidence="2" id="KW-0812">Transmembrane</keyword>
<comment type="caution">
    <text evidence="7">The sequence shown here is derived from an EMBL/GenBank/DDBJ whole genome shotgun (WGS) entry which is preliminary data.</text>
</comment>
<protein>
    <submittedName>
        <fullName evidence="7">Endolytic transglycosylase MltG</fullName>
    </submittedName>
</protein>
<evidence type="ECO:0000256" key="6">
    <source>
        <dbReference type="ARBA" id="ARBA00023316"/>
    </source>
</evidence>
<organism evidence="7 8">
    <name type="scientific">Acidiferrimicrobium australe</name>
    <dbReference type="NCBI Taxonomy" id="2664430"/>
    <lineage>
        <taxon>Bacteria</taxon>
        <taxon>Bacillati</taxon>
        <taxon>Actinomycetota</taxon>
        <taxon>Acidimicrobiia</taxon>
        <taxon>Acidimicrobiales</taxon>
        <taxon>Acidimicrobiaceae</taxon>
        <taxon>Acidiferrimicrobium</taxon>
    </lineage>
</organism>
<dbReference type="EMBL" id="WJHE01000319">
    <property type="protein sequence ID" value="MST32523.1"/>
    <property type="molecule type" value="Genomic_DNA"/>
</dbReference>
<accession>A0ABW9QS30</accession>
<keyword evidence="8" id="KW-1185">Reference proteome</keyword>
<keyword evidence="1" id="KW-1003">Cell membrane</keyword>
<keyword evidence="4" id="KW-0472">Membrane</keyword>
<dbReference type="Pfam" id="PF02618">
    <property type="entry name" value="YceG"/>
    <property type="match status" value="1"/>
</dbReference>
<sequence length="273" mass="28974">AWYVKLEGLGPLYAGTYHLPTGERYAEVVQRLETAPAVPVDTLVIPEGLTLRDIAARVAALPGMHISAASFLALSSSGAVRSPFEPAGVDDLEGLVFPATYQIARTDSATDIMELLVQTFVQRASALDLSQAAAQLHVSPYAVVEVASIIQGEAKYLSQFPDVASVIYNRLQAGMTLGADSTLVYALRRKDPGINVGKIDYNQPNPYNTRLNKGLPPTPIDNPGATALAAAARPPHTDLLYFVEIAQDGKLGFASTSAGFDQLVATCHAHGLC</sequence>
<evidence type="ECO:0000313" key="8">
    <source>
        <dbReference type="Proteomes" id="UP000437736"/>
    </source>
</evidence>
<dbReference type="Proteomes" id="UP000437736">
    <property type="component" value="Unassembled WGS sequence"/>
</dbReference>
<reference evidence="7 8" key="1">
    <citation type="submission" date="2019-11" db="EMBL/GenBank/DDBJ databases">
        <title>Acidiferrimicrobium australis gen. nov., sp. nov., an acidophilic and obligately heterotrophic, member of the Actinobacteria that catalyses dissimilatory oxido- reduction of iron isolated from metal-rich acidic water in Chile.</title>
        <authorList>
            <person name="Gonzalez D."/>
            <person name="Huber K."/>
            <person name="Hedrich S."/>
            <person name="Rojas-Villalobos C."/>
            <person name="Quatrini R."/>
            <person name="Dinamarca M.A."/>
            <person name="Schwarz A."/>
            <person name="Canales C."/>
            <person name="Nancucheo I."/>
        </authorList>
    </citation>
    <scope>NUCLEOTIDE SEQUENCE [LARGE SCALE GENOMIC DNA]</scope>
    <source>
        <strain evidence="7 8">USS-CCA1</strain>
    </source>
</reference>
<evidence type="ECO:0000313" key="7">
    <source>
        <dbReference type="EMBL" id="MST32523.1"/>
    </source>
</evidence>
<evidence type="ECO:0000256" key="2">
    <source>
        <dbReference type="ARBA" id="ARBA00022692"/>
    </source>
</evidence>
<keyword evidence="5" id="KW-0456">Lyase</keyword>
<dbReference type="NCBIfam" id="TIGR00247">
    <property type="entry name" value="endolytic transglycosylase MltG"/>
    <property type="match status" value="1"/>
</dbReference>
<gene>
    <name evidence="7" type="primary">mltG</name>
    <name evidence="7" type="ORF">GHK86_07280</name>
</gene>
<name>A0ABW9QS30_9ACTN</name>
<proteinExistence type="predicted"/>
<dbReference type="InterPro" id="IPR003770">
    <property type="entry name" value="MLTG-like"/>
</dbReference>
<dbReference type="PANTHER" id="PTHR30518">
    <property type="entry name" value="ENDOLYTIC MUREIN TRANSGLYCOSYLASE"/>
    <property type="match status" value="1"/>
</dbReference>
<keyword evidence="6" id="KW-0961">Cell wall biogenesis/degradation</keyword>
<feature type="non-terminal residue" evidence="7">
    <location>
        <position position="1"/>
    </location>
</feature>
<dbReference type="PANTHER" id="PTHR30518:SF2">
    <property type="entry name" value="ENDOLYTIC MUREIN TRANSGLYCOSYLASE"/>
    <property type="match status" value="1"/>
</dbReference>